<dbReference type="GO" id="GO:0046872">
    <property type="term" value="F:metal ion binding"/>
    <property type="evidence" value="ECO:0007669"/>
    <property type="project" value="UniProtKB-KW"/>
</dbReference>
<gene>
    <name evidence="11" type="ORF">BV898_09630</name>
</gene>
<keyword evidence="3 9" id="KW-0378">Hydrolase</keyword>
<keyword evidence="2" id="KW-0479">Metal-binding</keyword>
<evidence type="ECO:0000256" key="2">
    <source>
        <dbReference type="ARBA" id="ARBA00022723"/>
    </source>
</evidence>
<keyword evidence="5 9" id="KW-0482">Metalloprotease</keyword>
<proteinExistence type="inferred from homology"/>
<reference evidence="12" key="1">
    <citation type="submission" date="2017-01" db="EMBL/GenBank/DDBJ databases">
        <title>Comparative genomics of anhydrobiosis in the tardigrade Hypsibius dujardini.</title>
        <authorList>
            <person name="Yoshida Y."/>
            <person name="Koutsovoulos G."/>
            <person name="Laetsch D."/>
            <person name="Stevens L."/>
            <person name="Kumar S."/>
            <person name="Horikawa D."/>
            <person name="Ishino K."/>
            <person name="Komine S."/>
            <person name="Tomita M."/>
            <person name="Blaxter M."/>
            <person name="Arakawa K."/>
        </authorList>
    </citation>
    <scope>NUCLEOTIDE SEQUENCE [LARGE SCALE GENOMIC DNA]</scope>
    <source>
        <strain evidence="12">Z151</strain>
    </source>
</reference>
<dbReference type="PANTHER" id="PTHR22726">
    <property type="entry name" value="METALLOENDOPEPTIDASE OMA1"/>
    <property type="match status" value="1"/>
</dbReference>
<evidence type="ECO:0000256" key="4">
    <source>
        <dbReference type="ARBA" id="ARBA00022833"/>
    </source>
</evidence>
<sequence>MILRAVRLRPEQFFFRTDRSNLWTWSGRSAQPGFPANVVSRTTLSPSESLLLRSLKPGDKCLVHREFQTTCVRNFAFPPLIAAVIRLVGKPVAVLVGRYVRNKWAELPKEQRAGLFQAHRHKLAIATVGLALFGFVYYEMHIEETPFTKRRRFIVFTQKQFAEVAEQQRKMLFESMKDKLLPAKHPAYAQVNRVAQRLIRANNDIPIIHDQKWSVTLIGDKEKNAFVLPTGHIFVFLGMLEMVANDDQLGVVLGHEMAHTILGHGAEQVSVSHFVDYFVIIVMSALWAILPSDVISGFSTYVMNKIVDVMLHLPYSRLLETEADEVGLRLSAKACFDVRESVSFWQRMNIVSHFEGDVAAQVPEFLSTHPTHETRAQKLEESVPKALELRKECNCPPLPLRNPQLDVAALKAKLSKADAVDDPWKPFIVVIK</sequence>
<dbReference type="GO" id="GO:0005743">
    <property type="term" value="C:mitochondrial inner membrane"/>
    <property type="evidence" value="ECO:0007669"/>
    <property type="project" value="TreeGrafter"/>
</dbReference>
<protein>
    <recommendedName>
        <fullName evidence="7">Metalloendopeptidase OMA1, mitochondrial</fullName>
    </recommendedName>
    <alternativeName>
        <fullName evidence="8">Overlapping with the m-AAA protease 1 homolog</fullName>
    </alternativeName>
</protein>
<evidence type="ECO:0000256" key="9">
    <source>
        <dbReference type="RuleBase" id="RU003983"/>
    </source>
</evidence>
<evidence type="ECO:0000256" key="5">
    <source>
        <dbReference type="ARBA" id="ARBA00023049"/>
    </source>
</evidence>
<keyword evidence="12" id="KW-1185">Reference proteome</keyword>
<dbReference type="InterPro" id="IPR001915">
    <property type="entry name" value="Peptidase_M48"/>
</dbReference>
<accession>A0A1W0WMB7</accession>
<evidence type="ECO:0000259" key="10">
    <source>
        <dbReference type="Pfam" id="PF01435"/>
    </source>
</evidence>
<dbReference type="PANTHER" id="PTHR22726:SF1">
    <property type="entry name" value="METALLOENDOPEPTIDASE OMA1, MITOCHONDRIAL"/>
    <property type="match status" value="1"/>
</dbReference>
<evidence type="ECO:0000256" key="1">
    <source>
        <dbReference type="ARBA" id="ARBA00022670"/>
    </source>
</evidence>
<dbReference type="EMBL" id="MTYJ01000076">
    <property type="protein sequence ID" value="OQV16322.1"/>
    <property type="molecule type" value="Genomic_DNA"/>
</dbReference>
<dbReference type="GO" id="GO:0004222">
    <property type="term" value="F:metalloendopeptidase activity"/>
    <property type="evidence" value="ECO:0007669"/>
    <property type="project" value="InterPro"/>
</dbReference>
<comment type="cofactor">
    <cofactor evidence="9">
        <name>Zn(2+)</name>
        <dbReference type="ChEBI" id="CHEBI:29105"/>
    </cofactor>
    <text evidence="9">Binds 1 zinc ion per subunit.</text>
</comment>
<feature type="domain" description="Peptidase M48" evidence="10">
    <location>
        <begin position="189"/>
        <end position="381"/>
    </location>
</feature>
<dbReference type="InterPro" id="IPR051156">
    <property type="entry name" value="Mito/Outer_Membr_Metalloprot"/>
</dbReference>
<dbReference type="Gene3D" id="3.30.2010.10">
    <property type="entry name" value="Metalloproteases ('zincins'), catalytic domain"/>
    <property type="match status" value="1"/>
</dbReference>
<dbReference type="CDD" id="cd07331">
    <property type="entry name" value="M48C_Oma1_like"/>
    <property type="match status" value="1"/>
</dbReference>
<dbReference type="AlphaFoldDB" id="A0A1W0WMB7"/>
<dbReference type="Pfam" id="PF01435">
    <property type="entry name" value="Peptidase_M48"/>
    <property type="match status" value="1"/>
</dbReference>
<keyword evidence="1 9" id="KW-0645">Protease</keyword>
<dbReference type="Proteomes" id="UP000192578">
    <property type="component" value="Unassembled WGS sequence"/>
</dbReference>
<evidence type="ECO:0000256" key="8">
    <source>
        <dbReference type="ARBA" id="ARBA00042978"/>
    </source>
</evidence>
<dbReference type="OrthoDB" id="7464992at2759"/>
<organism evidence="11 12">
    <name type="scientific">Hypsibius exemplaris</name>
    <name type="common">Freshwater tardigrade</name>
    <dbReference type="NCBI Taxonomy" id="2072580"/>
    <lineage>
        <taxon>Eukaryota</taxon>
        <taxon>Metazoa</taxon>
        <taxon>Ecdysozoa</taxon>
        <taxon>Tardigrada</taxon>
        <taxon>Eutardigrada</taxon>
        <taxon>Parachela</taxon>
        <taxon>Hypsibioidea</taxon>
        <taxon>Hypsibiidae</taxon>
        <taxon>Hypsibius</taxon>
    </lineage>
</organism>
<evidence type="ECO:0000256" key="7">
    <source>
        <dbReference type="ARBA" id="ARBA00040360"/>
    </source>
</evidence>
<evidence type="ECO:0000256" key="3">
    <source>
        <dbReference type="ARBA" id="ARBA00022801"/>
    </source>
</evidence>
<dbReference type="GO" id="GO:0006515">
    <property type="term" value="P:protein quality control for misfolded or incompletely synthesized proteins"/>
    <property type="evidence" value="ECO:0007669"/>
    <property type="project" value="TreeGrafter"/>
</dbReference>
<evidence type="ECO:0000256" key="6">
    <source>
        <dbReference type="ARBA" id="ARBA00038233"/>
    </source>
</evidence>
<comment type="caution">
    <text evidence="11">The sequence shown here is derived from an EMBL/GenBank/DDBJ whole genome shotgun (WGS) entry which is preliminary data.</text>
</comment>
<keyword evidence="4 9" id="KW-0862">Zinc</keyword>
<dbReference type="GO" id="GO:0034982">
    <property type="term" value="P:mitochondrial protein processing"/>
    <property type="evidence" value="ECO:0007669"/>
    <property type="project" value="TreeGrafter"/>
</dbReference>
<evidence type="ECO:0000313" key="11">
    <source>
        <dbReference type="EMBL" id="OQV16322.1"/>
    </source>
</evidence>
<comment type="similarity">
    <text evidence="6 9">Belongs to the peptidase M48 family.</text>
</comment>
<name>A0A1W0WMB7_HYPEX</name>
<evidence type="ECO:0000313" key="12">
    <source>
        <dbReference type="Proteomes" id="UP000192578"/>
    </source>
</evidence>